<evidence type="ECO:0000313" key="2">
    <source>
        <dbReference type="Proteomes" id="UP001434883"/>
    </source>
</evidence>
<accession>A0ABV0QZ44</accession>
<keyword evidence="2" id="KW-1185">Reference proteome</keyword>
<organism evidence="1 2">
    <name type="scientific">Xenoophorus captivus</name>
    <dbReference type="NCBI Taxonomy" id="1517983"/>
    <lineage>
        <taxon>Eukaryota</taxon>
        <taxon>Metazoa</taxon>
        <taxon>Chordata</taxon>
        <taxon>Craniata</taxon>
        <taxon>Vertebrata</taxon>
        <taxon>Euteleostomi</taxon>
        <taxon>Actinopterygii</taxon>
        <taxon>Neopterygii</taxon>
        <taxon>Teleostei</taxon>
        <taxon>Neoteleostei</taxon>
        <taxon>Acanthomorphata</taxon>
        <taxon>Ovalentaria</taxon>
        <taxon>Atherinomorphae</taxon>
        <taxon>Cyprinodontiformes</taxon>
        <taxon>Goodeidae</taxon>
        <taxon>Xenoophorus</taxon>
    </lineage>
</organism>
<comment type="caution">
    <text evidence="1">The sequence shown here is derived from an EMBL/GenBank/DDBJ whole genome shotgun (WGS) entry which is preliminary data.</text>
</comment>
<proteinExistence type="predicted"/>
<name>A0ABV0QZ44_9TELE</name>
<protein>
    <submittedName>
        <fullName evidence="1">Uncharacterized protein</fullName>
    </submittedName>
</protein>
<sequence>MTLYQASAELTADEGIQPFHSGVLEKRCIQMLKDSSSEDWTWAPWSIPSQPFQSTRGRNSSCCMLAHLDMLYRSKCEEMKGILRNIKPRHVFIFIQTNRNMKPFTM</sequence>
<dbReference type="Proteomes" id="UP001434883">
    <property type="component" value="Unassembled WGS sequence"/>
</dbReference>
<reference evidence="1 2" key="1">
    <citation type="submission" date="2021-06" db="EMBL/GenBank/DDBJ databases">
        <authorList>
            <person name="Palmer J.M."/>
        </authorList>
    </citation>
    <scope>NUCLEOTIDE SEQUENCE [LARGE SCALE GENOMIC DNA]</scope>
    <source>
        <strain evidence="1 2">XC_2019</strain>
        <tissue evidence="1">Muscle</tissue>
    </source>
</reference>
<gene>
    <name evidence="1" type="ORF">XENOCAPTIV_001874</name>
</gene>
<dbReference type="EMBL" id="JAHRIN010026391">
    <property type="protein sequence ID" value="MEQ2200706.1"/>
    <property type="molecule type" value="Genomic_DNA"/>
</dbReference>
<evidence type="ECO:0000313" key="1">
    <source>
        <dbReference type="EMBL" id="MEQ2200706.1"/>
    </source>
</evidence>